<dbReference type="EMBL" id="BSYO01000005">
    <property type="protein sequence ID" value="GMH04729.1"/>
    <property type="molecule type" value="Genomic_DNA"/>
</dbReference>
<protein>
    <submittedName>
        <fullName evidence="1">Uncharacterized protein</fullName>
    </submittedName>
</protein>
<dbReference type="Proteomes" id="UP001279734">
    <property type="component" value="Unassembled WGS sequence"/>
</dbReference>
<dbReference type="AlphaFoldDB" id="A0AAD3S5B0"/>
<name>A0AAD3S5B0_NEPGR</name>
<accession>A0AAD3S5B0</accession>
<evidence type="ECO:0000313" key="2">
    <source>
        <dbReference type="Proteomes" id="UP001279734"/>
    </source>
</evidence>
<evidence type="ECO:0000313" key="1">
    <source>
        <dbReference type="EMBL" id="GMH04729.1"/>
    </source>
</evidence>
<proteinExistence type="predicted"/>
<reference evidence="1" key="1">
    <citation type="submission" date="2023-05" db="EMBL/GenBank/DDBJ databases">
        <title>Nepenthes gracilis genome sequencing.</title>
        <authorList>
            <person name="Fukushima K."/>
        </authorList>
    </citation>
    <scope>NUCLEOTIDE SEQUENCE</scope>
    <source>
        <strain evidence="1">SING2019-196</strain>
    </source>
</reference>
<keyword evidence="2" id="KW-1185">Reference proteome</keyword>
<sequence>MPHCISDGRLSFPPADVPKTKSARFFSSLLRILTICFRGKLSPMGATITDGCCGVLILVVKDAAPDANAALPLLRLFDAVCSIAAGQGGRIVVLKRPTDGIKIPLAKCQSWWRLDFL</sequence>
<gene>
    <name evidence="1" type="ORF">Nepgr_006569</name>
</gene>
<comment type="caution">
    <text evidence="1">The sequence shown here is derived from an EMBL/GenBank/DDBJ whole genome shotgun (WGS) entry which is preliminary data.</text>
</comment>
<organism evidence="1 2">
    <name type="scientific">Nepenthes gracilis</name>
    <name type="common">Slender pitcher plant</name>
    <dbReference type="NCBI Taxonomy" id="150966"/>
    <lineage>
        <taxon>Eukaryota</taxon>
        <taxon>Viridiplantae</taxon>
        <taxon>Streptophyta</taxon>
        <taxon>Embryophyta</taxon>
        <taxon>Tracheophyta</taxon>
        <taxon>Spermatophyta</taxon>
        <taxon>Magnoliopsida</taxon>
        <taxon>eudicotyledons</taxon>
        <taxon>Gunneridae</taxon>
        <taxon>Pentapetalae</taxon>
        <taxon>Caryophyllales</taxon>
        <taxon>Nepenthaceae</taxon>
        <taxon>Nepenthes</taxon>
    </lineage>
</organism>